<keyword evidence="3 5" id="KW-0687">Ribonucleoprotein</keyword>
<reference evidence="7 8" key="1">
    <citation type="journal article" date="2016" name="Nat. Commun.">
        <title>Thousands of microbial genomes shed light on interconnected biogeochemical processes in an aquifer system.</title>
        <authorList>
            <person name="Anantharaman K."/>
            <person name="Brown C.T."/>
            <person name="Hug L.A."/>
            <person name="Sharon I."/>
            <person name="Castelle C.J."/>
            <person name="Probst A.J."/>
            <person name="Thomas B.C."/>
            <person name="Singh A."/>
            <person name="Wilkins M.J."/>
            <person name="Karaoz U."/>
            <person name="Brodie E.L."/>
            <person name="Williams K.H."/>
            <person name="Hubbard S.S."/>
            <person name="Banfield J.F."/>
        </authorList>
    </citation>
    <scope>NUCLEOTIDE SEQUENCE [LARGE SCALE GENOMIC DNA]</scope>
</reference>
<keyword evidence="2 5" id="KW-0689">Ribosomal protein</keyword>
<dbReference type="GO" id="GO:0019843">
    <property type="term" value="F:rRNA binding"/>
    <property type="evidence" value="ECO:0007669"/>
    <property type="project" value="UniProtKB-UniRule"/>
</dbReference>
<comment type="caution">
    <text evidence="7">The sequence shown here is derived from an EMBL/GenBank/DDBJ whole genome shotgun (WGS) entry which is preliminary data.</text>
</comment>
<name>A0A1G2KT28_9BACT</name>
<dbReference type="GO" id="GO:1990904">
    <property type="term" value="C:ribonucleoprotein complex"/>
    <property type="evidence" value="ECO:0007669"/>
    <property type="project" value="UniProtKB-KW"/>
</dbReference>
<gene>
    <name evidence="5" type="primary">rpsH</name>
    <name evidence="7" type="ORF">A3C16_05400</name>
</gene>
<comment type="function">
    <text evidence="5">One of the primary rRNA binding proteins, it binds directly to 16S rRNA central domain where it helps coordinate assembly of the platform of the 30S subunit.</text>
</comment>
<evidence type="ECO:0000256" key="1">
    <source>
        <dbReference type="ARBA" id="ARBA00006471"/>
    </source>
</evidence>
<evidence type="ECO:0000256" key="5">
    <source>
        <dbReference type="HAMAP-Rule" id="MF_01302"/>
    </source>
</evidence>
<dbReference type="FunFam" id="3.30.1490.10:FF:000001">
    <property type="entry name" value="30S ribosomal protein S8"/>
    <property type="match status" value="1"/>
</dbReference>
<dbReference type="InterPro" id="IPR000630">
    <property type="entry name" value="Ribosomal_uS8"/>
</dbReference>
<dbReference type="GO" id="GO:0003735">
    <property type="term" value="F:structural constituent of ribosome"/>
    <property type="evidence" value="ECO:0007669"/>
    <property type="project" value="InterPro"/>
</dbReference>
<dbReference type="GO" id="GO:0006412">
    <property type="term" value="P:translation"/>
    <property type="evidence" value="ECO:0007669"/>
    <property type="project" value="UniProtKB-UniRule"/>
</dbReference>
<dbReference type="Gene3D" id="3.30.1490.10">
    <property type="match status" value="1"/>
</dbReference>
<dbReference type="PROSITE" id="PS00053">
    <property type="entry name" value="RIBOSOMAL_S8"/>
    <property type="match status" value="1"/>
</dbReference>
<evidence type="ECO:0000313" key="7">
    <source>
        <dbReference type="EMBL" id="OHA02483.1"/>
    </source>
</evidence>
<dbReference type="GO" id="GO:0005737">
    <property type="term" value="C:cytoplasm"/>
    <property type="evidence" value="ECO:0007669"/>
    <property type="project" value="UniProtKB-ARBA"/>
</dbReference>
<keyword evidence="5" id="KW-0694">RNA-binding</keyword>
<comment type="similarity">
    <text evidence="1 5 6">Belongs to the universal ribosomal protein uS8 family.</text>
</comment>
<evidence type="ECO:0000313" key="8">
    <source>
        <dbReference type="Proteomes" id="UP000177811"/>
    </source>
</evidence>
<comment type="subunit">
    <text evidence="5">Part of the 30S ribosomal subunit. Contacts proteins S5 and S12.</text>
</comment>
<evidence type="ECO:0000256" key="2">
    <source>
        <dbReference type="ARBA" id="ARBA00022980"/>
    </source>
</evidence>
<evidence type="ECO:0000256" key="3">
    <source>
        <dbReference type="ARBA" id="ARBA00023274"/>
    </source>
</evidence>
<dbReference type="InterPro" id="IPR047863">
    <property type="entry name" value="Ribosomal_uS8_CS"/>
</dbReference>
<keyword evidence="5" id="KW-0699">rRNA-binding</keyword>
<proteinExistence type="inferred from homology"/>
<dbReference type="InterPro" id="IPR035987">
    <property type="entry name" value="Ribosomal_uS8_sf"/>
</dbReference>
<protein>
    <recommendedName>
        <fullName evidence="4 5">Small ribosomal subunit protein uS8</fullName>
    </recommendedName>
</protein>
<dbReference type="Pfam" id="PF00410">
    <property type="entry name" value="Ribosomal_S8"/>
    <property type="match status" value="1"/>
</dbReference>
<evidence type="ECO:0000256" key="4">
    <source>
        <dbReference type="ARBA" id="ARBA00035258"/>
    </source>
</evidence>
<dbReference type="NCBIfam" id="NF001109">
    <property type="entry name" value="PRK00136.1"/>
    <property type="match status" value="1"/>
</dbReference>
<sequence>MDPIADMLTKIRNAYKAEHESVTVGFSNIKLALAEILRNNKYLSDIEKKGKKVRKHLELTLAYNGKAPALHGARRVSKTGKRVYIGKDQIYSVKQGYGMAVISTSKGLMTDKEARKAGIGGEVLAEIW</sequence>
<dbReference type="EMBL" id="MHQL01000034">
    <property type="protein sequence ID" value="OHA02483.1"/>
    <property type="molecule type" value="Genomic_DNA"/>
</dbReference>
<dbReference type="SUPFAM" id="SSF56047">
    <property type="entry name" value="Ribosomal protein S8"/>
    <property type="match status" value="1"/>
</dbReference>
<organism evidence="7 8">
    <name type="scientific">Candidatus Sungbacteria bacterium RIFCSPHIGHO2_02_FULL_51_29</name>
    <dbReference type="NCBI Taxonomy" id="1802273"/>
    <lineage>
        <taxon>Bacteria</taxon>
        <taxon>Candidatus Sungiibacteriota</taxon>
    </lineage>
</organism>
<dbReference type="Gene3D" id="3.30.1370.30">
    <property type="match status" value="1"/>
</dbReference>
<dbReference type="AlphaFoldDB" id="A0A1G2KT28"/>
<dbReference type="HAMAP" id="MF_01302_B">
    <property type="entry name" value="Ribosomal_uS8_B"/>
    <property type="match status" value="1"/>
</dbReference>
<evidence type="ECO:0000256" key="6">
    <source>
        <dbReference type="RuleBase" id="RU003660"/>
    </source>
</evidence>
<dbReference type="PANTHER" id="PTHR11758">
    <property type="entry name" value="40S RIBOSOMAL PROTEIN S15A"/>
    <property type="match status" value="1"/>
</dbReference>
<dbReference type="GO" id="GO:0005840">
    <property type="term" value="C:ribosome"/>
    <property type="evidence" value="ECO:0007669"/>
    <property type="project" value="UniProtKB-KW"/>
</dbReference>
<accession>A0A1G2KT28</accession>
<dbReference type="Proteomes" id="UP000177811">
    <property type="component" value="Unassembled WGS sequence"/>
</dbReference>